<dbReference type="PANTHER" id="PTHR35567:SF1">
    <property type="entry name" value="CONSERVED FUNGAL PROTEIN (AFU_ORTHOLOGUE AFUA_1G14230)"/>
    <property type="match status" value="1"/>
</dbReference>
<evidence type="ECO:0000313" key="3">
    <source>
        <dbReference type="Proteomes" id="UP000799118"/>
    </source>
</evidence>
<evidence type="ECO:0000256" key="1">
    <source>
        <dbReference type="SAM" id="SignalP"/>
    </source>
</evidence>
<dbReference type="EMBL" id="ML769415">
    <property type="protein sequence ID" value="KAE9404663.1"/>
    <property type="molecule type" value="Genomic_DNA"/>
</dbReference>
<protein>
    <submittedName>
        <fullName evidence="2">Malate dehydrogenase</fullName>
    </submittedName>
</protein>
<name>A0A6A4I3X9_9AGAR</name>
<feature type="signal peptide" evidence="1">
    <location>
        <begin position="1"/>
        <end position="18"/>
    </location>
</feature>
<dbReference type="InterPro" id="IPR021851">
    <property type="entry name" value="DUF3455"/>
</dbReference>
<proteinExistence type="predicted"/>
<dbReference type="Pfam" id="PF11937">
    <property type="entry name" value="DUF3455"/>
    <property type="match status" value="1"/>
</dbReference>
<dbReference type="AlphaFoldDB" id="A0A6A4I3X9"/>
<dbReference type="OrthoDB" id="1859733at2759"/>
<sequence length="236" mass="25406">MSLLLKSVLLVSIALATAFTSVGHRSQKTCHLCDVSFAEINLTGTKLPAPSFPPMFIGLGMGTQNYTCQENGTFVNVGALAELFDISCLYGTRGFEDLPSAAFKAWNNSVNTNVFDSLAVISHHVLKFPFTLGQHYYTTNPVTGSGLTPKWDFTSATFAGDSAAFVVGNKTDDVPAPINSAVNIDWVYLTNLTGTLANEIYRVDTQGGQPPTSCIPGSPEIFVKYTTVYWFTGGSF</sequence>
<feature type="chain" id="PRO_5025649200" evidence="1">
    <location>
        <begin position="19"/>
        <end position="236"/>
    </location>
</feature>
<accession>A0A6A4I3X9</accession>
<dbReference type="PANTHER" id="PTHR35567">
    <property type="entry name" value="MALATE DEHYDROGENASE (AFU_ORTHOLOGUE AFUA_2G13800)"/>
    <property type="match status" value="1"/>
</dbReference>
<keyword evidence="3" id="KW-1185">Reference proteome</keyword>
<keyword evidence="1" id="KW-0732">Signal</keyword>
<organism evidence="2 3">
    <name type="scientific">Gymnopus androsaceus JB14</name>
    <dbReference type="NCBI Taxonomy" id="1447944"/>
    <lineage>
        <taxon>Eukaryota</taxon>
        <taxon>Fungi</taxon>
        <taxon>Dikarya</taxon>
        <taxon>Basidiomycota</taxon>
        <taxon>Agaricomycotina</taxon>
        <taxon>Agaricomycetes</taxon>
        <taxon>Agaricomycetidae</taxon>
        <taxon>Agaricales</taxon>
        <taxon>Marasmiineae</taxon>
        <taxon>Omphalotaceae</taxon>
        <taxon>Gymnopus</taxon>
    </lineage>
</organism>
<evidence type="ECO:0000313" key="2">
    <source>
        <dbReference type="EMBL" id="KAE9404663.1"/>
    </source>
</evidence>
<dbReference type="Proteomes" id="UP000799118">
    <property type="component" value="Unassembled WGS sequence"/>
</dbReference>
<gene>
    <name evidence="2" type="ORF">BT96DRAFT_1016233</name>
</gene>
<reference evidence="2" key="1">
    <citation type="journal article" date="2019" name="Environ. Microbiol.">
        <title>Fungal ecological strategies reflected in gene transcription - a case study of two litter decomposers.</title>
        <authorList>
            <person name="Barbi F."/>
            <person name="Kohler A."/>
            <person name="Barry K."/>
            <person name="Baskaran P."/>
            <person name="Daum C."/>
            <person name="Fauchery L."/>
            <person name="Ihrmark K."/>
            <person name="Kuo A."/>
            <person name="LaButti K."/>
            <person name="Lipzen A."/>
            <person name="Morin E."/>
            <person name="Grigoriev I.V."/>
            <person name="Henrissat B."/>
            <person name="Lindahl B."/>
            <person name="Martin F."/>
        </authorList>
    </citation>
    <scope>NUCLEOTIDE SEQUENCE</scope>
    <source>
        <strain evidence="2">JB14</strain>
    </source>
</reference>